<reference evidence="1" key="2">
    <citation type="submission" date="2025-09" db="UniProtKB">
        <authorList>
            <consortium name="EnsemblPlants"/>
        </authorList>
    </citation>
    <scope>IDENTIFICATION</scope>
</reference>
<protein>
    <submittedName>
        <fullName evidence="1">Uncharacterized protein</fullName>
    </submittedName>
</protein>
<keyword evidence="2" id="KW-1185">Reference proteome</keyword>
<organism evidence="1 2">
    <name type="scientific">Avena sativa</name>
    <name type="common">Oat</name>
    <dbReference type="NCBI Taxonomy" id="4498"/>
    <lineage>
        <taxon>Eukaryota</taxon>
        <taxon>Viridiplantae</taxon>
        <taxon>Streptophyta</taxon>
        <taxon>Embryophyta</taxon>
        <taxon>Tracheophyta</taxon>
        <taxon>Spermatophyta</taxon>
        <taxon>Magnoliopsida</taxon>
        <taxon>Liliopsida</taxon>
        <taxon>Poales</taxon>
        <taxon>Poaceae</taxon>
        <taxon>BOP clade</taxon>
        <taxon>Pooideae</taxon>
        <taxon>Poodae</taxon>
        <taxon>Poeae</taxon>
        <taxon>Poeae Chloroplast Group 1 (Aveneae type)</taxon>
        <taxon>Aveninae</taxon>
        <taxon>Avena</taxon>
    </lineage>
</organism>
<dbReference type="Proteomes" id="UP001732700">
    <property type="component" value="Chromosome 1C"/>
</dbReference>
<evidence type="ECO:0000313" key="2">
    <source>
        <dbReference type="Proteomes" id="UP001732700"/>
    </source>
</evidence>
<name>A0ACD5TRR5_AVESA</name>
<accession>A0ACD5TRR5</accession>
<reference evidence="1" key="1">
    <citation type="submission" date="2021-05" db="EMBL/GenBank/DDBJ databases">
        <authorList>
            <person name="Scholz U."/>
            <person name="Mascher M."/>
            <person name="Fiebig A."/>
        </authorList>
    </citation>
    <scope>NUCLEOTIDE SEQUENCE [LARGE SCALE GENOMIC DNA]</scope>
</reference>
<sequence>MADTKLVTVFDDLPESIITEEIFLRLPSRDVLCCGAVSRSWRAATTNKDFLLDHHSRQPSLPLVVLRHQTSSWIHAVDAFDIRRAPAERRPVLAFNDCHHGQTFRINASCDGLLLLSLMNWVRFNIVNPATRQWLALPRLAGASGNIAGMYPHPHRSDEYRILFWRGKHEVRNAGYYVLTVGSSQKPKYVGLPATSPYTKEAVKQAGMNKYSWSPPVLLKGCLHWYRYYDSIHKVLVFDTLEESFRFMSSPNTARGTRVLVEMEGMLGMRCLDKNEGVMKIWVLHDYEREAWSLKCQIVLPMLNYWSETLMSNKRDMLVYYTESCLHQLHYDDNGKLLEEFQWETHYPDITEHWFKESLIKHTFFPRRSASRVRQQRFFRGL</sequence>
<proteinExistence type="predicted"/>
<dbReference type="EnsemblPlants" id="AVESA.00010b.r2.1CG0116560.2">
    <property type="protein sequence ID" value="AVESA.00010b.r2.1CG0116560.2.CDS.1"/>
    <property type="gene ID" value="AVESA.00010b.r2.1CG0116560"/>
</dbReference>
<evidence type="ECO:0000313" key="1">
    <source>
        <dbReference type="EnsemblPlants" id="AVESA.00010b.r2.1CG0116560.2.CDS.1"/>
    </source>
</evidence>